<dbReference type="PANTHER" id="PTHR43304:SF1">
    <property type="entry name" value="PAC DOMAIN-CONTAINING PROTEIN"/>
    <property type="match status" value="1"/>
</dbReference>
<dbReference type="InterPro" id="IPR003594">
    <property type="entry name" value="HATPase_dom"/>
</dbReference>
<dbReference type="SMART" id="SM00091">
    <property type="entry name" value="PAS"/>
    <property type="match status" value="1"/>
</dbReference>
<keyword evidence="8" id="KW-0547">Nucleotide-binding</keyword>
<dbReference type="InterPro" id="IPR035965">
    <property type="entry name" value="PAS-like_dom_sf"/>
</dbReference>
<dbReference type="GO" id="GO:0005524">
    <property type="term" value="F:ATP binding"/>
    <property type="evidence" value="ECO:0007669"/>
    <property type="project" value="UniProtKB-KW"/>
</dbReference>
<keyword evidence="3" id="KW-0597">Phosphoprotein</keyword>
<proteinExistence type="predicted"/>
<dbReference type="CDD" id="cd00075">
    <property type="entry name" value="HATPase"/>
    <property type="match status" value="1"/>
</dbReference>
<dbReference type="PANTHER" id="PTHR43304">
    <property type="entry name" value="PHYTOCHROME-LIKE PROTEIN CPH1"/>
    <property type="match status" value="1"/>
</dbReference>
<gene>
    <name evidence="8" type="ORF">ACFPJA_00440</name>
</gene>
<keyword evidence="8" id="KW-0067">ATP-binding</keyword>
<dbReference type="EMBL" id="JBHSKV010000001">
    <property type="protein sequence ID" value="MFC5133197.1"/>
    <property type="molecule type" value="Genomic_DNA"/>
</dbReference>
<dbReference type="PROSITE" id="PS50112">
    <property type="entry name" value="PAS"/>
    <property type="match status" value="1"/>
</dbReference>
<evidence type="ECO:0000256" key="2">
    <source>
        <dbReference type="ARBA" id="ARBA00012438"/>
    </source>
</evidence>
<feature type="domain" description="Histidine kinase" evidence="6">
    <location>
        <begin position="262"/>
        <end position="469"/>
    </location>
</feature>
<dbReference type="RefSeq" id="WP_122104112.1">
    <property type="nucleotide sequence ID" value="NZ_JBHSKV010000001.1"/>
</dbReference>
<dbReference type="SMART" id="SM00387">
    <property type="entry name" value="HATPase_c"/>
    <property type="match status" value="1"/>
</dbReference>
<dbReference type="NCBIfam" id="TIGR00229">
    <property type="entry name" value="sensory_box"/>
    <property type="match status" value="1"/>
</dbReference>
<dbReference type="PROSITE" id="PS51257">
    <property type="entry name" value="PROKAR_LIPOPROTEIN"/>
    <property type="match status" value="1"/>
</dbReference>
<sequence>MAREDGDDVALARSLVGAIPAAALACDPGSLAIRAVNDAAVTLLSREASSLTLSGLPDLAASGTTVAGVPVGEAFSTVAASEGSVTAEVDVAVDGETRRIRLRAHATTLGGREWLIAVATDVTERVRAERGNRSRARTLDAVASTLPMALFRCDTRGTIVRWNERASQDTGYGAVDLDGRAFPDLFDDDGSAVSEGLTRVYRDGTVDERDVTLVTRTGEEVPYRLTMGPMTDGSAVSGVVVIGEDRTDESVREERLAVLTRVLRHNFRNELNVVTGFSEQARNAVEDPDVAAQLDRVVDTAGRLLHLGETARKVERLLAERPEPEPLPLSRVVSSAIESLPARLRESADVDVDVPPGITVFGVDRLSDALAELVDNAIRHGDADRPNVRVSAAELPSESWVSLVVADDGPGIPPAERAVLTGKETQLKHTSGLGLWYVHWVVTAGGGRLDITESTDGGSRIELVLRIPDDG</sequence>
<name>A0ABD5QLS8_9EURY</name>
<dbReference type="SUPFAM" id="SSF55785">
    <property type="entry name" value="PYP-like sensor domain (PAS domain)"/>
    <property type="match status" value="2"/>
</dbReference>
<dbReference type="PROSITE" id="PS50109">
    <property type="entry name" value="HIS_KIN"/>
    <property type="match status" value="1"/>
</dbReference>
<evidence type="ECO:0000259" key="7">
    <source>
        <dbReference type="PROSITE" id="PS50112"/>
    </source>
</evidence>
<evidence type="ECO:0000313" key="9">
    <source>
        <dbReference type="Proteomes" id="UP001596145"/>
    </source>
</evidence>
<evidence type="ECO:0000256" key="1">
    <source>
        <dbReference type="ARBA" id="ARBA00000085"/>
    </source>
</evidence>
<comment type="caution">
    <text evidence="8">The sequence shown here is derived from an EMBL/GenBank/DDBJ whole genome shotgun (WGS) entry which is preliminary data.</text>
</comment>
<keyword evidence="4" id="KW-0808">Transferase</keyword>
<evidence type="ECO:0000256" key="5">
    <source>
        <dbReference type="ARBA" id="ARBA00022777"/>
    </source>
</evidence>
<dbReference type="EC" id="2.7.13.3" evidence="2"/>
<keyword evidence="9" id="KW-1185">Reference proteome</keyword>
<dbReference type="Pfam" id="PF02518">
    <property type="entry name" value="HATPase_c"/>
    <property type="match status" value="1"/>
</dbReference>
<dbReference type="InterPro" id="IPR000014">
    <property type="entry name" value="PAS"/>
</dbReference>
<dbReference type="GO" id="GO:0004673">
    <property type="term" value="F:protein histidine kinase activity"/>
    <property type="evidence" value="ECO:0007669"/>
    <property type="project" value="UniProtKB-EC"/>
</dbReference>
<dbReference type="Gene3D" id="3.30.565.10">
    <property type="entry name" value="Histidine kinase-like ATPase, C-terminal domain"/>
    <property type="match status" value="1"/>
</dbReference>
<keyword evidence="5" id="KW-0418">Kinase</keyword>
<dbReference type="InterPro" id="IPR052162">
    <property type="entry name" value="Sensor_kinase/Photoreceptor"/>
</dbReference>
<evidence type="ECO:0000256" key="4">
    <source>
        <dbReference type="ARBA" id="ARBA00022679"/>
    </source>
</evidence>
<reference evidence="8 9" key="1">
    <citation type="journal article" date="2019" name="Int. J. Syst. Evol. Microbiol.">
        <title>The Global Catalogue of Microorganisms (GCM) 10K type strain sequencing project: providing services to taxonomists for standard genome sequencing and annotation.</title>
        <authorList>
            <consortium name="The Broad Institute Genomics Platform"/>
            <consortium name="The Broad Institute Genome Sequencing Center for Infectious Disease"/>
            <person name="Wu L."/>
            <person name="Ma J."/>
        </authorList>
    </citation>
    <scope>NUCLEOTIDE SEQUENCE [LARGE SCALE GENOMIC DNA]</scope>
    <source>
        <strain evidence="8 9">CGMCC 1.16026</strain>
    </source>
</reference>
<comment type="catalytic activity">
    <reaction evidence="1">
        <text>ATP + protein L-histidine = ADP + protein N-phospho-L-histidine.</text>
        <dbReference type="EC" id="2.7.13.3"/>
    </reaction>
</comment>
<dbReference type="CDD" id="cd00130">
    <property type="entry name" value="PAS"/>
    <property type="match status" value="1"/>
</dbReference>
<dbReference type="Pfam" id="PF13426">
    <property type="entry name" value="PAS_9"/>
    <property type="match status" value="1"/>
</dbReference>
<accession>A0ABD5QLS8</accession>
<organism evidence="8 9">
    <name type="scientific">Halorubrum glutamatedens</name>
    <dbReference type="NCBI Taxonomy" id="2707018"/>
    <lineage>
        <taxon>Archaea</taxon>
        <taxon>Methanobacteriati</taxon>
        <taxon>Methanobacteriota</taxon>
        <taxon>Stenosarchaea group</taxon>
        <taxon>Halobacteria</taxon>
        <taxon>Halobacteriales</taxon>
        <taxon>Haloferacaceae</taxon>
        <taxon>Halorubrum</taxon>
    </lineage>
</organism>
<feature type="domain" description="PAS" evidence="7">
    <location>
        <begin position="135"/>
        <end position="204"/>
    </location>
</feature>
<dbReference type="Gene3D" id="3.30.450.20">
    <property type="entry name" value="PAS domain"/>
    <property type="match status" value="2"/>
</dbReference>
<dbReference type="SUPFAM" id="SSF55874">
    <property type="entry name" value="ATPase domain of HSP90 chaperone/DNA topoisomerase II/histidine kinase"/>
    <property type="match status" value="1"/>
</dbReference>
<evidence type="ECO:0000313" key="8">
    <source>
        <dbReference type="EMBL" id="MFC5133197.1"/>
    </source>
</evidence>
<dbReference type="Proteomes" id="UP001596145">
    <property type="component" value="Unassembled WGS sequence"/>
</dbReference>
<protein>
    <recommendedName>
        <fullName evidence="2">histidine kinase</fullName>
        <ecNumber evidence="2">2.7.13.3</ecNumber>
    </recommendedName>
</protein>
<evidence type="ECO:0000259" key="6">
    <source>
        <dbReference type="PROSITE" id="PS50109"/>
    </source>
</evidence>
<evidence type="ECO:0000256" key="3">
    <source>
        <dbReference type="ARBA" id="ARBA00022553"/>
    </source>
</evidence>
<dbReference type="InterPro" id="IPR005467">
    <property type="entry name" value="His_kinase_dom"/>
</dbReference>
<dbReference type="AlphaFoldDB" id="A0ABD5QLS8"/>
<dbReference type="InterPro" id="IPR036890">
    <property type="entry name" value="HATPase_C_sf"/>
</dbReference>